<name>A0ABQ0G2D5_9PEZI</name>
<dbReference type="Proteomes" id="UP001628179">
    <property type="component" value="Unassembled WGS sequence"/>
</dbReference>
<proteinExistence type="predicted"/>
<sequence>MANMASAYSDQSRQKEVEALEVQVMVTRKRVLGEEHPDTLASIVNLTLLRRGTAALQNRNELNSGVLVRLAFLLLLGA</sequence>
<comment type="caution">
    <text evidence="1">The sequence shown here is derived from an EMBL/GenBank/DDBJ whole genome shotgun (WGS) entry which is preliminary data.</text>
</comment>
<dbReference type="Gene3D" id="1.25.40.10">
    <property type="entry name" value="Tetratricopeptide repeat domain"/>
    <property type="match status" value="1"/>
</dbReference>
<evidence type="ECO:0000313" key="2">
    <source>
        <dbReference type="Proteomes" id="UP001628179"/>
    </source>
</evidence>
<organism evidence="1 2">
    <name type="scientific">Madurella fahalii</name>
    <dbReference type="NCBI Taxonomy" id="1157608"/>
    <lineage>
        <taxon>Eukaryota</taxon>
        <taxon>Fungi</taxon>
        <taxon>Dikarya</taxon>
        <taxon>Ascomycota</taxon>
        <taxon>Pezizomycotina</taxon>
        <taxon>Sordariomycetes</taxon>
        <taxon>Sordariomycetidae</taxon>
        <taxon>Sordariales</taxon>
        <taxon>Sordariales incertae sedis</taxon>
        <taxon>Madurella</taxon>
    </lineage>
</organism>
<dbReference type="GeneID" id="98172886"/>
<evidence type="ECO:0000313" key="1">
    <source>
        <dbReference type="EMBL" id="GAB1311931.1"/>
    </source>
</evidence>
<protein>
    <recommendedName>
        <fullName evidence="3">Kinesin light chain</fullName>
    </recommendedName>
</protein>
<reference evidence="1 2" key="1">
    <citation type="submission" date="2024-09" db="EMBL/GenBank/DDBJ databases">
        <title>Itraconazole resistance in Madurella fahalii resulting from another homologue of gene encoding cytochrome P450 14-alpha sterol demethylase (CYP51).</title>
        <authorList>
            <person name="Yoshioka I."/>
            <person name="Fahal A.H."/>
            <person name="Kaneko S."/>
            <person name="Yaguchi T."/>
        </authorList>
    </citation>
    <scope>NUCLEOTIDE SEQUENCE [LARGE SCALE GENOMIC DNA]</scope>
    <source>
        <strain evidence="1 2">IFM 68171</strain>
    </source>
</reference>
<dbReference type="Pfam" id="PF13374">
    <property type="entry name" value="TPR_10"/>
    <property type="match status" value="1"/>
</dbReference>
<keyword evidence="2" id="KW-1185">Reference proteome</keyword>
<accession>A0ABQ0G2D5</accession>
<gene>
    <name evidence="1" type="ORF">MFIFM68171_02141</name>
</gene>
<dbReference type="RefSeq" id="XP_070913664.1">
    <property type="nucleotide sequence ID" value="XM_071057563.1"/>
</dbReference>
<evidence type="ECO:0008006" key="3">
    <source>
        <dbReference type="Google" id="ProtNLM"/>
    </source>
</evidence>
<dbReference type="EMBL" id="BAAFSV010000001">
    <property type="protein sequence ID" value="GAB1311931.1"/>
    <property type="molecule type" value="Genomic_DNA"/>
</dbReference>
<dbReference type="InterPro" id="IPR011990">
    <property type="entry name" value="TPR-like_helical_dom_sf"/>
</dbReference>